<dbReference type="PANTHER" id="PTHR19306:SF6">
    <property type="entry name" value="STRUCTURAL MAINTENANCE OF CHROMOSOMES PROTEIN 6"/>
    <property type="match status" value="1"/>
</dbReference>
<dbReference type="Gene3D" id="3.40.50.300">
    <property type="entry name" value="P-loop containing nucleotide triphosphate hydrolases"/>
    <property type="match status" value="2"/>
</dbReference>
<dbReference type="GO" id="GO:0005634">
    <property type="term" value="C:nucleus"/>
    <property type="evidence" value="ECO:0007669"/>
    <property type="project" value="UniProtKB-SubCell"/>
</dbReference>
<evidence type="ECO:0000256" key="7">
    <source>
        <dbReference type="ARBA" id="ARBA00022840"/>
    </source>
</evidence>
<keyword evidence="4" id="KW-0158">Chromosome</keyword>
<dbReference type="GO" id="GO:0005524">
    <property type="term" value="F:ATP binding"/>
    <property type="evidence" value="ECO:0007669"/>
    <property type="project" value="UniProtKB-KW"/>
</dbReference>
<evidence type="ECO:0000256" key="13">
    <source>
        <dbReference type="SAM" id="MobiDB-lite"/>
    </source>
</evidence>
<keyword evidence="11" id="KW-0539">Nucleus</keyword>
<dbReference type="AlphaFoldDB" id="A0A177EGU1"/>
<protein>
    <recommendedName>
        <fullName evidence="14">RecF/RecN/SMC N-terminal domain-containing protein</fullName>
    </recommendedName>
</protein>
<evidence type="ECO:0000256" key="12">
    <source>
        <dbReference type="SAM" id="Coils"/>
    </source>
</evidence>
<evidence type="ECO:0000256" key="11">
    <source>
        <dbReference type="ARBA" id="ARBA00023242"/>
    </source>
</evidence>
<sequence>MPDSTACLLQRIQLVNFMCHKNLVIDFKSKVSCIVGANGSGKSAIMIGLGVLFGVKASSMDRGATARQLIRTGEDFAVVRALVVNQDYKGLAPGGVITLERRITTEGGGVLKIIGPDGKTLGKTQEDLHVLMEHFRINFTNPVCFLTQDQSKKLLRGATPKNVYRFFKIGTDLQDTEHLHQRNQASLALMDQAIKEATKKHKHTEKALGAATATLEMHRTYSSLEDRLSQLAVEHTWSLTAQKEKLKQQKEVEQEELYSAFAASAQEQESTAKRLKQVREALGKRQSEKSERQRQRKDAEAELEEKMKKEARRKMEIEAEVEHFIYELRKKADKLARLERIINTENSKLNQAGSTESLEEQRCALKACLAAKEAEHTELAIKKAHAAIAIEKTQAEGRGCDHRMKKKEELLISSKRFNPMYFYGPSVEKALQEIKRRNVQAMGPLGLSIVVKNQVWSRAIEAALGATIYGYIVHTQEAKQSLEEVFRQTGVGRYQIYLTKPSNPNKNDQVMEKALVVSRTITARGQVIAVSTQHPGQAPSSSRAVCTVLSQIEETPPAVLELLVILAGVEKVGLVTNRHEGYSVLRARIGFDSIYTPEADKIQFVGQSLSDMRCTLRDNRLLVSKERLVEIAREIEDIKQQKEKHAQDGVTIKQARERLGQQLAENQHAQKQAREQLSEIEEDMKKRKNMLTDDLTIEHAALLETQAKQQAQKASIEETLKDVTRTLGALSKQKQALEEEGEQLQKKEEEEDKKAHKQLLSEEETQQKLLYTIDAHKNTTQQRILRIEAEIQTLTAECLRQKEESLEISQGQMVAVEKTPKEVEKEIIMLKAKVAAFATERESTADLLQRERQLSTEKARLARIINEHKEEVHEVQVWTEKRIQLREKMKLEMSERASETFQNLMTMREYTGNLLFNHETEELDLSVVVAKNSRGSTSTLSGGERSFASICLLLSLWPLISSPIRILDEFDVFMDGLNRKAALHLVMDVSRSLPSQVILITPLGITDIPVDICQVITLKSPEKEEA</sequence>
<dbReference type="GO" id="GO:0030915">
    <property type="term" value="C:Smc5-Smc6 complex"/>
    <property type="evidence" value="ECO:0007669"/>
    <property type="project" value="TreeGrafter"/>
</dbReference>
<dbReference type="STRING" id="1805483.A0A177EGU1"/>
<feature type="compositionally biased region" description="Basic and acidic residues" evidence="13">
    <location>
        <begin position="743"/>
        <end position="754"/>
    </location>
</feature>
<proteinExistence type="inferred from homology"/>
<dbReference type="VEuPathDB" id="MicrosporidiaDB:NEDG_01862"/>
<dbReference type="GO" id="GO:0003684">
    <property type="term" value="F:damaged DNA binding"/>
    <property type="evidence" value="ECO:0007669"/>
    <property type="project" value="TreeGrafter"/>
</dbReference>
<gene>
    <name evidence="15" type="ORF">NEDG_01862</name>
</gene>
<dbReference type="InterPro" id="IPR027417">
    <property type="entry name" value="P-loop_NTPase"/>
</dbReference>
<evidence type="ECO:0000313" key="15">
    <source>
        <dbReference type="EMBL" id="OAG31088.1"/>
    </source>
</evidence>
<feature type="coiled-coil region" evidence="12">
    <location>
        <begin position="628"/>
        <end position="690"/>
    </location>
</feature>
<dbReference type="GO" id="GO:0000724">
    <property type="term" value="P:double-strand break repair via homologous recombination"/>
    <property type="evidence" value="ECO:0007669"/>
    <property type="project" value="TreeGrafter"/>
</dbReference>
<accession>A0A177EGU1</accession>
<evidence type="ECO:0000256" key="9">
    <source>
        <dbReference type="ARBA" id="ARBA00023172"/>
    </source>
</evidence>
<keyword evidence="5" id="KW-0547">Nucleotide-binding</keyword>
<organism evidence="15 16">
    <name type="scientific">Nematocida displodere</name>
    <dbReference type="NCBI Taxonomy" id="1805483"/>
    <lineage>
        <taxon>Eukaryota</taxon>
        <taxon>Fungi</taxon>
        <taxon>Fungi incertae sedis</taxon>
        <taxon>Microsporidia</taxon>
        <taxon>Nematocida</taxon>
    </lineage>
</organism>
<comment type="similarity">
    <text evidence="3">Belongs to the SMC family. SMC6 subfamily.</text>
</comment>
<dbReference type="OrthoDB" id="10072614at2759"/>
<evidence type="ECO:0000259" key="14">
    <source>
        <dbReference type="Pfam" id="PF02463"/>
    </source>
</evidence>
<dbReference type="PANTHER" id="PTHR19306">
    <property type="entry name" value="STRUCTURAL MAINTENANCE OF CHROMOSOMES 5,6 SMC5, SMC6"/>
    <property type="match status" value="1"/>
</dbReference>
<evidence type="ECO:0000256" key="8">
    <source>
        <dbReference type="ARBA" id="ARBA00023054"/>
    </source>
</evidence>
<feature type="region of interest" description="Disordered" evidence="13">
    <location>
        <begin position="280"/>
        <end position="311"/>
    </location>
</feature>
<dbReference type="InterPro" id="IPR003395">
    <property type="entry name" value="RecF/RecN/SMC_N"/>
</dbReference>
<dbReference type="EMBL" id="LTDL01000022">
    <property type="protein sequence ID" value="OAG31088.1"/>
    <property type="molecule type" value="Genomic_DNA"/>
</dbReference>
<evidence type="ECO:0000313" key="16">
    <source>
        <dbReference type="Proteomes" id="UP000185944"/>
    </source>
</evidence>
<keyword evidence="10" id="KW-0234">DNA repair</keyword>
<comment type="caution">
    <text evidence="15">The sequence shown here is derived from an EMBL/GenBank/DDBJ whole genome shotgun (WGS) entry which is preliminary data.</text>
</comment>
<reference evidence="15 16" key="1">
    <citation type="submission" date="2016-02" db="EMBL/GenBank/DDBJ databases">
        <title>Discovery of a natural microsporidian pathogen with a broad tissue tropism in Caenorhabditis elegans.</title>
        <authorList>
            <person name="Luallen R.J."/>
            <person name="Reinke A.W."/>
            <person name="Tong L."/>
            <person name="Botts M.R."/>
            <person name="Felix M.-A."/>
            <person name="Troemel E.R."/>
        </authorList>
    </citation>
    <scope>NUCLEOTIDE SEQUENCE [LARGE SCALE GENOMIC DNA]</scope>
    <source>
        <strain evidence="15 16">JUm2807</strain>
    </source>
</reference>
<evidence type="ECO:0000256" key="2">
    <source>
        <dbReference type="ARBA" id="ARBA00004286"/>
    </source>
</evidence>
<evidence type="ECO:0000256" key="1">
    <source>
        <dbReference type="ARBA" id="ARBA00004123"/>
    </source>
</evidence>
<dbReference type="Pfam" id="PF02463">
    <property type="entry name" value="SMC_N"/>
    <property type="match status" value="1"/>
</dbReference>
<dbReference type="RefSeq" id="XP_067544812.1">
    <property type="nucleotide sequence ID" value="XM_067689280.1"/>
</dbReference>
<comment type="subcellular location">
    <subcellularLocation>
        <location evidence="2">Chromosome</location>
    </subcellularLocation>
    <subcellularLocation>
        <location evidence="1">Nucleus</location>
    </subcellularLocation>
</comment>
<keyword evidence="8 12" id="KW-0175">Coiled coil</keyword>
<evidence type="ECO:0000256" key="10">
    <source>
        <dbReference type="ARBA" id="ARBA00023204"/>
    </source>
</evidence>
<keyword evidence="9" id="KW-0233">DNA recombination</keyword>
<evidence type="ECO:0000256" key="6">
    <source>
        <dbReference type="ARBA" id="ARBA00022763"/>
    </source>
</evidence>
<dbReference type="SUPFAM" id="SSF52540">
    <property type="entry name" value="P-loop containing nucleoside triphosphate hydrolases"/>
    <property type="match status" value="1"/>
</dbReference>
<dbReference type="GeneID" id="93648212"/>
<dbReference type="GO" id="GO:0035861">
    <property type="term" value="C:site of double-strand break"/>
    <property type="evidence" value="ECO:0007669"/>
    <property type="project" value="TreeGrafter"/>
</dbReference>
<evidence type="ECO:0000256" key="4">
    <source>
        <dbReference type="ARBA" id="ARBA00022454"/>
    </source>
</evidence>
<name>A0A177EGU1_9MICR</name>
<keyword evidence="6" id="KW-0227">DNA damage</keyword>
<feature type="region of interest" description="Disordered" evidence="13">
    <location>
        <begin position="733"/>
        <end position="758"/>
    </location>
</feature>
<keyword evidence="16" id="KW-1185">Reference proteome</keyword>
<evidence type="ECO:0000256" key="5">
    <source>
        <dbReference type="ARBA" id="ARBA00022741"/>
    </source>
</evidence>
<keyword evidence="7" id="KW-0067">ATP-binding</keyword>
<feature type="domain" description="RecF/RecN/SMC N-terminal" evidence="14">
    <location>
        <begin position="9"/>
        <end position="1001"/>
    </location>
</feature>
<evidence type="ECO:0000256" key="3">
    <source>
        <dbReference type="ARBA" id="ARBA00006793"/>
    </source>
</evidence>
<dbReference type="Proteomes" id="UP000185944">
    <property type="component" value="Unassembled WGS sequence"/>
</dbReference>
<dbReference type="GO" id="GO:0003697">
    <property type="term" value="F:single-stranded DNA binding"/>
    <property type="evidence" value="ECO:0007669"/>
    <property type="project" value="TreeGrafter"/>
</dbReference>